<dbReference type="SUPFAM" id="SSF46894">
    <property type="entry name" value="C-terminal effector domain of the bipartite response regulators"/>
    <property type="match status" value="1"/>
</dbReference>
<name>A0A840IF56_9ACTN</name>
<dbReference type="InterPro" id="IPR011990">
    <property type="entry name" value="TPR-like_helical_dom_sf"/>
</dbReference>
<evidence type="ECO:0000256" key="3">
    <source>
        <dbReference type="ARBA" id="ARBA00023125"/>
    </source>
</evidence>
<dbReference type="InterPro" id="IPR001867">
    <property type="entry name" value="OmpR/PhoB-type_DNA-bd"/>
</dbReference>
<dbReference type="InterPro" id="IPR016032">
    <property type="entry name" value="Sig_transdc_resp-reg_C-effctor"/>
</dbReference>
<proteinExistence type="inferred from homology"/>
<feature type="DNA-binding region" description="OmpR/PhoB-type" evidence="5">
    <location>
        <begin position="1"/>
        <end position="69"/>
    </location>
</feature>
<keyword evidence="4" id="KW-0804">Transcription</keyword>
<accession>A0A840IF56</accession>
<dbReference type="InterPro" id="IPR036388">
    <property type="entry name" value="WH-like_DNA-bd_sf"/>
</dbReference>
<organism evidence="7 8">
    <name type="scientific">Conexibacter arvalis</name>
    <dbReference type="NCBI Taxonomy" id="912552"/>
    <lineage>
        <taxon>Bacteria</taxon>
        <taxon>Bacillati</taxon>
        <taxon>Actinomycetota</taxon>
        <taxon>Thermoleophilia</taxon>
        <taxon>Solirubrobacterales</taxon>
        <taxon>Conexibacteraceae</taxon>
        <taxon>Conexibacter</taxon>
    </lineage>
</organism>
<dbReference type="PROSITE" id="PS51755">
    <property type="entry name" value="OMPR_PHOB"/>
    <property type="match status" value="1"/>
</dbReference>
<keyword evidence="8" id="KW-1185">Reference proteome</keyword>
<dbReference type="GO" id="GO:0006355">
    <property type="term" value="P:regulation of DNA-templated transcription"/>
    <property type="evidence" value="ECO:0007669"/>
    <property type="project" value="InterPro"/>
</dbReference>
<comment type="caution">
    <text evidence="7">The sequence shown here is derived from an EMBL/GenBank/DDBJ whole genome shotgun (WGS) entry which is preliminary data.</text>
</comment>
<evidence type="ECO:0000256" key="2">
    <source>
        <dbReference type="ARBA" id="ARBA00023015"/>
    </source>
</evidence>
<dbReference type="EMBL" id="JACHNU010000004">
    <property type="protein sequence ID" value="MBB4663459.1"/>
    <property type="molecule type" value="Genomic_DNA"/>
</dbReference>
<feature type="domain" description="OmpR/PhoB-type" evidence="6">
    <location>
        <begin position="1"/>
        <end position="69"/>
    </location>
</feature>
<dbReference type="SUPFAM" id="SSF48452">
    <property type="entry name" value="TPR-like"/>
    <property type="match status" value="1"/>
</dbReference>
<gene>
    <name evidence="7" type="ORF">BDZ31_003054</name>
</gene>
<dbReference type="Proteomes" id="UP000585272">
    <property type="component" value="Unassembled WGS sequence"/>
</dbReference>
<keyword evidence="3 5" id="KW-0238">DNA-binding</keyword>
<evidence type="ECO:0000259" key="6">
    <source>
        <dbReference type="PROSITE" id="PS51755"/>
    </source>
</evidence>
<dbReference type="GO" id="GO:0000160">
    <property type="term" value="P:phosphorelay signal transduction system"/>
    <property type="evidence" value="ECO:0007669"/>
    <property type="project" value="InterPro"/>
</dbReference>
<comment type="similarity">
    <text evidence="1">Belongs to the AfsR/DnrI/RedD regulatory family.</text>
</comment>
<dbReference type="InterPro" id="IPR051677">
    <property type="entry name" value="AfsR-DnrI-RedD_regulator"/>
</dbReference>
<dbReference type="Gene3D" id="1.10.10.10">
    <property type="entry name" value="Winged helix-like DNA-binding domain superfamily/Winged helix DNA-binding domain"/>
    <property type="match status" value="1"/>
</dbReference>
<dbReference type="SMART" id="SM01043">
    <property type="entry name" value="BTAD"/>
    <property type="match status" value="1"/>
</dbReference>
<dbReference type="PANTHER" id="PTHR35807">
    <property type="entry name" value="TRANSCRIPTIONAL REGULATOR REDD-RELATED"/>
    <property type="match status" value="1"/>
</dbReference>
<dbReference type="InterPro" id="IPR005158">
    <property type="entry name" value="BTAD"/>
</dbReference>
<dbReference type="AlphaFoldDB" id="A0A840IF56"/>
<dbReference type="Pfam" id="PF00486">
    <property type="entry name" value="Trans_reg_C"/>
    <property type="match status" value="1"/>
</dbReference>
<reference evidence="7 8" key="1">
    <citation type="submission" date="2020-08" db="EMBL/GenBank/DDBJ databases">
        <title>Genomic Encyclopedia of Archaeal and Bacterial Type Strains, Phase II (KMG-II): from individual species to whole genera.</title>
        <authorList>
            <person name="Goeker M."/>
        </authorList>
    </citation>
    <scope>NUCLEOTIDE SEQUENCE [LARGE SCALE GENOMIC DNA]</scope>
    <source>
        <strain evidence="7 8">DSM 23288</strain>
    </source>
</reference>
<evidence type="ECO:0000313" key="7">
    <source>
        <dbReference type="EMBL" id="MBB4663459.1"/>
    </source>
</evidence>
<evidence type="ECO:0000256" key="4">
    <source>
        <dbReference type="ARBA" id="ARBA00023163"/>
    </source>
</evidence>
<evidence type="ECO:0000256" key="1">
    <source>
        <dbReference type="ARBA" id="ARBA00005820"/>
    </source>
</evidence>
<dbReference type="Pfam" id="PF03704">
    <property type="entry name" value="BTAD"/>
    <property type="match status" value="1"/>
</dbReference>
<evidence type="ECO:0000256" key="5">
    <source>
        <dbReference type="PROSITE-ProRule" id="PRU01091"/>
    </source>
</evidence>
<sequence>MLARLLVAEGRVVPVDRLVDDLWADPPEGAVGAVRTFVAALRRALEPQRPPRARPQLLVTDGPGYALLVGPEAVDARRFEAATSTASGLDAPARLAQLEEALGWWRGPAYAGLDEPWARTERARLSELRLHAVEQRAAALVALGRGPVAASALAAHVAEHPWREEGWRLLALALYRSGRQADALAVLRRARALLIEHLAIEPGPALQTLEHDILVQAEHLTEGAGYARADGGRSADDPVGRVWTETAAAYDRAVAADARSRLESTIGLLRDLAMAGGGGLQAARRQRVAAAAAAEELSDPELTARVIGAYDVPASWTRVDDPDQAAAIVAAADRTLARLPGGAAAARARLLATIALESRGDGSSRAAQAAREAEAIAREIDDPALLAFALNGRWMQCFERAGLARERDAIGAELLPLAERHGLVSYEILGHLIRMQARSALADFAAADQHAVAVDRLAAVHERPLAGVFTTWYRALRVAVTATPSPADASTAVAPLSDADAAYRAAAAQLTDAGMPGLTRGLPALALLCLRIARREPAPTDRTLDWGPYAQWARPLVLLADGDANGAAVALRAAPDPPPDLLMEAIWCLLAQAALALGDHDRCKRARAALAPAAAEIAGAGSGLLTAGPVATHLADLDAALVTR</sequence>
<dbReference type="GO" id="GO:0003677">
    <property type="term" value="F:DNA binding"/>
    <property type="evidence" value="ECO:0007669"/>
    <property type="project" value="UniProtKB-UniRule"/>
</dbReference>
<evidence type="ECO:0000313" key="8">
    <source>
        <dbReference type="Proteomes" id="UP000585272"/>
    </source>
</evidence>
<dbReference type="Gene3D" id="1.25.40.10">
    <property type="entry name" value="Tetratricopeptide repeat domain"/>
    <property type="match status" value="1"/>
</dbReference>
<keyword evidence="2" id="KW-0805">Transcription regulation</keyword>
<dbReference type="CDD" id="cd15831">
    <property type="entry name" value="BTAD"/>
    <property type="match status" value="1"/>
</dbReference>
<dbReference type="PANTHER" id="PTHR35807:SF1">
    <property type="entry name" value="TRANSCRIPTIONAL REGULATOR REDD"/>
    <property type="match status" value="1"/>
</dbReference>
<protein>
    <submittedName>
        <fullName evidence="7">DNA-binding SARP family transcriptional activator</fullName>
    </submittedName>
</protein>